<name>A0A0U3H5Q5_9CREN</name>
<protein>
    <submittedName>
        <fullName evidence="1">Uncharacterized protein</fullName>
    </submittedName>
</protein>
<accession>A0A0U3H5Q5</accession>
<dbReference type="AlphaFoldDB" id="A0A0U3H5Q5"/>
<dbReference type="RefSeq" id="WP_015385716.1">
    <property type="nucleotide sequence ID" value="NZ_BHWZ01000005.1"/>
</dbReference>
<reference evidence="1 2" key="1">
    <citation type="submission" date="2015-12" db="EMBL/GenBank/DDBJ databases">
        <title>A stable core within a dynamic pangenome in Sulfolobus acidocaldarius.</title>
        <authorList>
            <person name="Anderson R."/>
            <person name="Kouris A."/>
            <person name="Seward C."/>
            <person name="Campbell K."/>
            <person name="Whitaker R."/>
        </authorList>
    </citation>
    <scope>NUCLEOTIDE SEQUENCE [LARGE SCALE GENOMIC DNA]</scope>
    <source>
        <strain evidence="1 2">GG12-C01-09</strain>
    </source>
</reference>
<sequence length="115" mass="13910">MIKKFLKAIGRFLTMSRYMSSVRYVRKVKYFSKWGYYFLLDSKHVRRYYNMLSSDFQKCCRDDHVSLASKMFKIIINVKIRKNFVWEANVSKFLEIDFHLSSLLLKFLLQNLQGV</sequence>
<evidence type="ECO:0000313" key="2">
    <source>
        <dbReference type="Proteomes" id="UP000065473"/>
    </source>
</evidence>
<evidence type="ECO:0000313" key="1">
    <source>
        <dbReference type="EMBL" id="ALU29975.1"/>
    </source>
</evidence>
<dbReference type="GeneID" id="14552415"/>
<proteinExistence type="predicted"/>
<organism evidence="1 2">
    <name type="scientific">Sulfolobus acidocaldarius</name>
    <dbReference type="NCBI Taxonomy" id="2285"/>
    <lineage>
        <taxon>Archaea</taxon>
        <taxon>Thermoproteota</taxon>
        <taxon>Thermoprotei</taxon>
        <taxon>Sulfolobales</taxon>
        <taxon>Sulfolobaceae</taxon>
        <taxon>Sulfolobus</taxon>
    </lineage>
</organism>
<dbReference type="EMBL" id="CP013694">
    <property type="protein sequence ID" value="ALU29975.1"/>
    <property type="molecule type" value="Genomic_DNA"/>
</dbReference>
<gene>
    <name evidence="1" type="ORF">ATY89_08530</name>
</gene>
<dbReference type="Proteomes" id="UP000065473">
    <property type="component" value="Chromosome"/>
</dbReference>